<dbReference type="Proteomes" id="UP000567293">
    <property type="component" value="Unassembled WGS sequence"/>
</dbReference>
<feature type="region of interest" description="Disordered" evidence="1">
    <location>
        <begin position="546"/>
        <end position="571"/>
    </location>
</feature>
<reference evidence="2" key="1">
    <citation type="submission" date="2020-06" db="EMBL/GenBank/DDBJ databases">
        <title>Legume-microbial interactions unlock mineral nutrients during tropical forest succession.</title>
        <authorList>
            <person name="Epihov D.Z."/>
        </authorList>
    </citation>
    <scope>NUCLEOTIDE SEQUENCE [LARGE SCALE GENOMIC DNA]</scope>
    <source>
        <strain evidence="2">Pan2503</strain>
    </source>
</reference>
<protein>
    <submittedName>
        <fullName evidence="2">Uncharacterized protein</fullName>
    </submittedName>
</protein>
<evidence type="ECO:0000313" key="3">
    <source>
        <dbReference type="Proteomes" id="UP000567293"/>
    </source>
</evidence>
<name>A0A7V8SWR2_9BACT</name>
<comment type="caution">
    <text evidence="2">The sequence shown here is derived from an EMBL/GenBank/DDBJ whole genome shotgun (WGS) entry which is preliminary data.</text>
</comment>
<evidence type="ECO:0000256" key="1">
    <source>
        <dbReference type="SAM" id="MobiDB-lite"/>
    </source>
</evidence>
<sequence>MKIPTDAIERATLFQELVKQCSSTRLNRFNLYNTLRNYFLFGSQDNRGAPYNKIGSTIETLASFIYSPDSTKFSLKLGTLATQDDVHKAVPLAQEVTEQWRLSKAHLLMDLGLRWALAFGCMLMKVQWMKKHVRCYLVEPHQFGVLREDIIDLRDQEAFTHHYTITKTQLLGQLEGHPKKNEVEKSAGQGAGDNDVPGHFGDGLNRLLVGGPITGVTGSLATGTGMTVVQGGVGAGGRGPGYDWAPKVEAELIDMCDLYVWDDAIEEYRLVTQCAPGVTIYDRAASDVSHVKGEPPFGVIRAGYTLYDYFWGESFVAKLSWLQDWRTRRILEVNNILSRQADPPVLFTGMGGISEEKAATFRAAGGLFSTPNPQVKAEFLPPTMPADIFAELNQIDKWFEDQAGLGHILQGQGEAGVRSRGQADLMARLGSSRPKDRATAVEESAEAVARLILLSTQDHSEQRFQVVIQGKPLTFTAEEFTKDYEVKVDGHSSSPIFMEDIKHTAITLFEAKAIDRSTLLEMFDPPNLQELKARLVKMEAQEHAAAEAAAASGAPPPGGGKVTRLGAKHGG</sequence>
<evidence type="ECO:0000313" key="2">
    <source>
        <dbReference type="EMBL" id="MBA0085214.1"/>
    </source>
</evidence>
<gene>
    <name evidence="2" type="ORF">HRJ53_09470</name>
</gene>
<organism evidence="2 3">
    <name type="scientific">Candidatus Acidiferrum panamense</name>
    <dbReference type="NCBI Taxonomy" id="2741543"/>
    <lineage>
        <taxon>Bacteria</taxon>
        <taxon>Pseudomonadati</taxon>
        <taxon>Acidobacteriota</taxon>
        <taxon>Terriglobia</taxon>
        <taxon>Candidatus Acidiferrales</taxon>
        <taxon>Candidatus Acidiferrum</taxon>
    </lineage>
</organism>
<dbReference type="AlphaFoldDB" id="A0A7V8SWR2"/>
<accession>A0A7V8SWR2</accession>
<dbReference type="EMBL" id="JACDQQ010000912">
    <property type="protein sequence ID" value="MBA0085214.1"/>
    <property type="molecule type" value="Genomic_DNA"/>
</dbReference>
<proteinExistence type="predicted"/>
<keyword evidence="3" id="KW-1185">Reference proteome</keyword>